<comment type="caution">
    <text evidence="1">The sequence shown here is derived from an EMBL/GenBank/DDBJ whole genome shotgun (WGS) entry which is preliminary data.</text>
</comment>
<keyword evidence="2" id="KW-1185">Reference proteome</keyword>
<protein>
    <recommendedName>
        <fullName evidence="3">RHS repeat-associated core domain-containing protein</fullName>
    </recommendedName>
</protein>
<dbReference type="Proteomes" id="UP001527090">
    <property type="component" value="Unassembled WGS sequence"/>
</dbReference>
<dbReference type="EMBL" id="JAMDLY010000005">
    <property type="protein sequence ID" value="MCY9528554.1"/>
    <property type="molecule type" value="Genomic_DNA"/>
</dbReference>
<sequence length="206" mass="22362">MNLYTYVENNPLQYIDPTGNSKCAFTETAMECVGNGKGGGGGSAGNSYVGSTVVRGNAAPPPKITRASPSVKFEVSWNEAKSFNKLNIEKAMKPKVTGKNTSVTVNYGNSNVNVYRGGNSFQVKPNEVKIDKETGLVKTTHGISLDTNPNTISKFGGAYRIDSLPDGLKIIQRGSRLEHFEIVPSYNMPLKQFQELLNQIKVTPVK</sequence>
<name>A0ABT4E477_PAEAL</name>
<evidence type="ECO:0000313" key="2">
    <source>
        <dbReference type="Proteomes" id="UP001527090"/>
    </source>
</evidence>
<reference evidence="1 2" key="1">
    <citation type="submission" date="2022-05" db="EMBL/GenBank/DDBJ databases">
        <title>Genome Sequencing of Bee-Associated Microbes.</title>
        <authorList>
            <person name="Dunlap C."/>
        </authorList>
    </citation>
    <scope>NUCLEOTIDE SEQUENCE [LARGE SCALE GENOMIC DNA]</scope>
    <source>
        <strain evidence="1 2">NRRL NRS-750</strain>
    </source>
</reference>
<dbReference type="RefSeq" id="WP_268631738.1">
    <property type="nucleotide sequence ID" value="NZ_JAMDLY010000005.1"/>
</dbReference>
<gene>
    <name evidence="1" type="ORF">M5X04_04285</name>
</gene>
<evidence type="ECO:0000313" key="1">
    <source>
        <dbReference type="EMBL" id="MCY9528554.1"/>
    </source>
</evidence>
<proteinExistence type="predicted"/>
<accession>A0ABT4E477</accession>
<organism evidence="1 2">
    <name type="scientific">Paenibacillus alvei</name>
    <name type="common">Bacillus alvei</name>
    <dbReference type="NCBI Taxonomy" id="44250"/>
    <lineage>
        <taxon>Bacteria</taxon>
        <taxon>Bacillati</taxon>
        <taxon>Bacillota</taxon>
        <taxon>Bacilli</taxon>
        <taxon>Bacillales</taxon>
        <taxon>Paenibacillaceae</taxon>
        <taxon>Paenibacillus</taxon>
    </lineage>
</organism>
<evidence type="ECO:0008006" key="3">
    <source>
        <dbReference type="Google" id="ProtNLM"/>
    </source>
</evidence>